<feature type="non-terminal residue" evidence="1">
    <location>
        <position position="1"/>
    </location>
</feature>
<sequence length="129" mass="15157">FQKNTREWVKEVNKEFEAAQLKKKGRLYISDNFFDETTMTNQIWKENLSLLDSDLNMHLKFSMEPKTLFVKKDFVENPEFEAFKAEVKEELSVQNSKISEIVQNQKTMAAKQDEMSDDLKAILSILSQK</sequence>
<organism evidence="1 2">
    <name type="scientific">Trifolium medium</name>
    <dbReference type="NCBI Taxonomy" id="97028"/>
    <lineage>
        <taxon>Eukaryota</taxon>
        <taxon>Viridiplantae</taxon>
        <taxon>Streptophyta</taxon>
        <taxon>Embryophyta</taxon>
        <taxon>Tracheophyta</taxon>
        <taxon>Spermatophyta</taxon>
        <taxon>Magnoliopsida</taxon>
        <taxon>eudicotyledons</taxon>
        <taxon>Gunneridae</taxon>
        <taxon>Pentapetalae</taxon>
        <taxon>rosids</taxon>
        <taxon>fabids</taxon>
        <taxon>Fabales</taxon>
        <taxon>Fabaceae</taxon>
        <taxon>Papilionoideae</taxon>
        <taxon>50 kb inversion clade</taxon>
        <taxon>NPAAA clade</taxon>
        <taxon>Hologalegina</taxon>
        <taxon>IRL clade</taxon>
        <taxon>Trifolieae</taxon>
        <taxon>Trifolium</taxon>
    </lineage>
</organism>
<keyword evidence="2" id="KW-1185">Reference proteome</keyword>
<dbReference type="EMBL" id="LXQA010212457">
    <property type="protein sequence ID" value="MCI34297.1"/>
    <property type="molecule type" value="Genomic_DNA"/>
</dbReference>
<protein>
    <submittedName>
        <fullName evidence="1">Uncharacterized protein</fullName>
    </submittedName>
</protein>
<comment type="caution">
    <text evidence="1">The sequence shown here is derived from an EMBL/GenBank/DDBJ whole genome shotgun (WGS) entry which is preliminary data.</text>
</comment>
<name>A0A392RDL3_9FABA</name>
<dbReference type="AlphaFoldDB" id="A0A392RDL3"/>
<dbReference type="Proteomes" id="UP000265520">
    <property type="component" value="Unassembled WGS sequence"/>
</dbReference>
<evidence type="ECO:0000313" key="1">
    <source>
        <dbReference type="EMBL" id="MCI34297.1"/>
    </source>
</evidence>
<evidence type="ECO:0000313" key="2">
    <source>
        <dbReference type="Proteomes" id="UP000265520"/>
    </source>
</evidence>
<reference evidence="1 2" key="1">
    <citation type="journal article" date="2018" name="Front. Plant Sci.">
        <title>Red Clover (Trifolium pratense) and Zigzag Clover (T. medium) - A Picture of Genomic Similarities and Differences.</title>
        <authorList>
            <person name="Dluhosova J."/>
            <person name="Istvanek J."/>
            <person name="Nedelnik J."/>
            <person name="Repkova J."/>
        </authorList>
    </citation>
    <scope>NUCLEOTIDE SEQUENCE [LARGE SCALE GENOMIC DNA]</scope>
    <source>
        <strain evidence="2">cv. 10/8</strain>
        <tissue evidence="1">Leaf</tissue>
    </source>
</reference>
<proteinExistence type="predicted"/>
<accession>A0A392RDL3</accession>